<dbReference type="InterPro" id="IPR052159">
    <property type="entry name" value="Competence_DNA_uptake"/>
</dbReference>
<dbReference type="PANTHER" id="PTHR30619">
    <property type="entry name" value="DNA INTERNALIZATION/COMPETENCE PROTEIN COMEC/REC2"/>
    <property type="match status" value="1"/>
</dbReference>
<feature type="transmembrane region" description="Helical" evidence="6">
    <location>
        <begin position="482"/>
        <end position="500"/>
    </location>
</feature>
<feature type="transmembrane region" description="Helical" evidence="6">
    <location>
        <begin position="261"/>
        <end position="282"/>
    </location>
</feature>
<dbReference type="Proteomes" id="UP001596226">
    <property type="component" value="Unassembled WGS sequence"/>
</dbReference>
<feature type="transmembrane region" description="Helical" evidence="6">
    <location>
        <begin position="422"/>
        <end position="443"/>
    </location>
</feature>
<keyword evidence="3 6" id="KW-0812">Transmembrane</keyword>
<feature type="transmembrane region" description="Helical" evidence="6">
    <location>
        <begin position="507"/>
        <end position="527"/>
    </location>
</feature>
<feature type="transmembrane region" description="Helical" evidence="6">
    <location>
        <begin position="450"/>
        <end position="470"/>
    </location>
</feature>
<keyword evidence="4 6" id="KW-1133">Transmembrane helix</keyword>
<keyword evidence="2" id="KW-1003">Cell membrane</keyword>
<feature type="transmembrane region" description="Helical" evidence="6">
    <location>
        <begin position="71"/>
        <end position="95"/>
    </location>
</feature>
<evidence type="ECO:0000256" key="6">
    <source>
        <dbReference type="SAM" id="Phobius"/>
    </source>
</evidence>
<feature type="transmembrane region" description="Helical" evidence="6">
    <location>
        <begin position="288"/>
        <end position="305"/>
    </location>
</feature>
<protein>
    <submittedName>
        <fullName evidence="8">ComEC/Rec2 family competence protein</fullName>
    </submittedName>
</protein>
<dbReference type="NCBIfam" id="TIGR00360">
    <property type="entry name" value="ComEC_N-term"/>
    <property type="match status" value="1"/>
</dbReference>
<name>A0ABW1HF74_9ACTN</name>
<dbReference type="Pfam" id="PF03772">
    <property type="entry name" value="Competence"/>
    <property type="match status" value="1"/>
</dbReference>
<comment type="caution">
    <text evidence="8">The sequence shown here is derived from an EMBL/GenBank/DDBJ whole genome shotgun (WGS) entry which is preliminary data.</text>
</comment>
<evidence type="ECO:0000256" key="1">
    <source>
        <dbReference type="ARBA" id="ARBA00004651"/>
    </source>
</evidence>
<evidence type="ECO:0000256" key="2">
    <source>
        <dbReference type="ARBA" id="ARBA00022475"/>
    </source>
</evidence>
<dbReference type="Gene3D" id="3.60.15.10">
    <property type="entry name" value="Ribonuclease Z/Hydroxyacylglutathione hydrolase-like"/>
    <property type="match status" value="1"/>
</dbReference>
<dbReference type="InterPro" id="IPR036866">
    <property type="entry name" value="RibonucZ/Hydroxyglut_hydro"/>
</dbReference>
<reference evidence="9" key="1">
    <citation type="journal article" date="2019" name="Int. J. Syst. Evol. Microbiol.">
        <title>The Global Catalogue of Microorganisms (GCM) 10K type strain sequencing project: providing services to taxonomists for standard genome sequencing and annotation.</title>
        <authorList>
            <consortium name="The Broad Institute Genomics Platform"/>
            <consortium name="The Broad Institute Genome Sequencing Center for Infectious Disease"/>
            <person name="Wu L."/>
            <person name="Ma J."/>
        </authorList>
    </citation>
    <scope>NUCLEOTIDE SEQUENCE [LARGE SCALE GENOMIC DNA]</scope>
    <source>
        <strain evidence="9">CGMCC 4.7144</strain>
    </source>
</reference>
<gene>
    <name evidence="8" type="ORF">ACFQGL_26830</name>
</gene>
<keyword evidence="9" id="KW-1185">Reference proteome</keyword>
<accession>A0ABW1HF74</accession>
<dbReference type="InterPro" id="IPR035681">
    <property type="entry name" value="ComA-like_MBL"/>
</dbReference>
<dbReference type="InterPro" id="IPR001279">
    <property type="entry name" value="Metallo-B-lactamas"/>
</dbReference>
<dbReference type="PANTHER" id="PTHR30619:SF1">
    <property type="entry name" value="RECOMBINATION PROTEIN 2"/>
    <property type="match status" value="1"/>
</dbReference>
<evidence type="ECO:0000313" key="8">
    <source>
        <dbReference type="EMBL" id="MFC5926957.1"/>
    </source>
</evidence>
<evidence type="ECO:0000313" key="9">
    <source>
        <dbReference type="Proteomes" id="UP001596226"/>
    </source>
</evidence>
<feature type="transmembrane region" description="Helical" evidence="6">
    <location>
        <begin position="39"/>
        <end position="59"/>
    </location>
</feature>
<feature type="transmembrane region" description="Helical" evidence="6">
    <location>
        <begin position="351"/>
        <end position="370"/>
    </location>
</feature>
<dbReference type="InterPro" id="IPR004477">
    <property type="entry name" value="ComEC_N"/>
</dbReference>
<evidence type="ECO:0000256" key="4">
    <source>
        <dbReference type="ARBA" id="ARBA00022989"/>
    </source>
</evidence>
<feature type="transmembrane region" description="Helical" evidence="6">
    <location>
        <begin position="15"/>
        <end position="32"/>
    </location>
</feature>
<feature type="transmembrane region" description="Helical" evidence="6">
    <location>
        <begin position="317"/>
        <end position="345"/>
    </location>
</feature>
<dbReference type="Pfam" id="PF00753">
    <property type="entry name" value="Lactamase_B"/>
    <property type="match status" value="1"/>
</dbReference>
<keyword evidence="5 6" id="KW-0472">Membrane</keyword>
<evidence type="ECO:0000256" key="5">
    <source>
        <dbReference type="ARBA" id="ARBA00023136"/>
    </source>
</evidence>
<dbReference type="SMART" id="SM00849">
    <property type="entry name" value="Lactamase_B"/>
    <property type="match status" value="1"/>
</dbReference>
<dbReference type="EMBL" id="JBHSQS010000023">
    <property type="protein sequence ID" value="MFC5926957.1"/>
    <property type="molecule type" value="Genomic_DNA"/>
</dbReference>
<feature type="transmembrane region" description="Helical" evidence="6">
    <location>
        <begin position="391"/>
        <end position="416"/>
    </location>
</feature>
<evidence type="ECO:0000256" key="3">
    <source>
        <dbReference type="ARBA" id="ARBA00022692"/>
    </source>
</evidence>
<proteinExistence type="predicted"/>
<sequence length="793" mass="80179">MSEHPVVGETQPPDLRLAGLAVAAWLTALVGLHLGARVVLLVAGAATGLTAIGALHLLGHLGRPRVVVRRYGWIGVAVGLGVVCGAAATGARLVVRDAPPIRALAEQHAPVTADLIVRDDPRPIRSAGRPGMLLVSTELVQLTGPAGGRVHAPVRVLTLATDPAWRGLLPGQRVTAEGRLGVPRGGDLTAAVLSTTGPPVRHGVPSWAQRAAGTLRAGLQRACAPLPDEPGGLLPGLVVGDTSRLPPAVEEDFQATGMTHLNAVSGSNVAIVVGAVLLLARWARAGPWLAAGLCGLALVGFVILVRPSPSVVRAATMGAIGLAALTAGRPRAALPALAAAITVLVLVDPELAGDAGFALSVLATGGLLLLAPRWRDGLRRRGVPAGLAEALAVPAAAQLACGPVVAGISGTVSLVAVPANLLAVPAIAPATVLGVVAATVSPLWPAGAEFAAWLASWPAWWLVVIARQGARLPAGTLPWPGGVAGALLLAGLTVALLVAVRRPLVRRLVAVVGVAVLLGAFPVRLVASGWPPPGWVVVACAVGQGDALVLPVDAGRAVVVDAGPEPAAVDGCLRRLGVREVPLLVVSHFHADHVGGVAGVFRGRRVAAVLTPPSTDPQSGRDLVYAAATIGRAALLSTVAGARHPVGGVDLLVLGPPYPLAGTRSDPNNNSLVLRATVGGVRILLSGDAETEEQHAILARAGPEQLRAEVLKIAHHGSAYQDMGFLDAVRPAVALVPVGTGNTYGHPNLGLLARLGRGGVRVLRTDTDGDVAAVRSGAGLAVVHRGVPPGRRS</sequence>
<dbReference type="SUPFAM" id="SSF56281">
    <property type="entry name" value="Metallo-hydrolase/oxidoreductase"/>
    <property type="match status" value="1"/>
</dbReference>
<feature type="domain" description="Metallo-beta-lactamase" evidence="7">
    <location>
        <begin position="544"/>
        <end position="742"/>
    </location>
</feature>
<dbReference type="RefSeq" id="WP_377515261.1">
    <property type="nucleotide sequence ID" value="NZ_JBHSQS010000023.1"/>
</dbReference>
<evidence type="ECO:0000259" key="7">
    <source>
        <dbReference type="SMART" id="SM00849"/>
    </source>
</evidence>
<comment type="subcellular location">
    <subcellularLocation>
        <location evidence="1">Cell membrane</location>
        <topology evidence="1">Multi-pass membrane protein</topology>
    </subcellularLocation>
</comment>
<dbReference type="CDD" id="cd07731">
    <property type="entry name" value="ComA-like_MBL-fold"/>
    <property type="match status" value="1"/>
</dbReference>
<organism evidence="8 9">
    <name type="scientific">Micromonospora vulcania</name>
    <dbReference type="NCBI Taxonomy" id="1441873"/>
    <lineage>
        <taxon>Bacteria</taxon>
        <taxon>Bacillati</taxon>
        <taxon>Actinomycetota</taxon>
        <taxon>Actinomycetes</taxon>
        <taxon>Micromonosporales</taxon>
        <taxon>Micromonosporaceae</taxon>
        <taxon>Micromonospora</taxon>
    </lineage>
</organism>